<dbReference type="OrthoDB" id="838246at2"/>
<dbReference type="EMBL" id="FNFO01000003">
    <property type="protein sequence ID" value="SDK80934.1"/>
    <property type="molecule type" value="Genomic_DNA"/>
</dbReference>
<organism evidence="1 2">
    <name type="scientific">Catalinimonas alkaloidigena</name>
    <dbReference type="NCBI Taxonomy" id="1075417"/>
    <lineage>
        <taxon>Bacteria</taxon>
        <taxon>Pseudomonadati</taxon>
        <taxon>Bacteroidota</taxon>
        <taxon>Cytophagia</taxon>
        <taxon>Cytophagales</taxon>
        <taxon>Catalimonadaceae</taxon>
        <taxon>Catalinimonas</taxon>
    </lineage>
</organism>
<dbReference type="STRING" id="1075417.SAMN05421823_103616"/>
<dbReference type="Proteomes" id="UP000198510">
    <property type="component" value="Unassembled WGS sequence"/>
</dbReference>
<dbReference type="Gene3D" id="3.30.530.20">
    <property type="match status" value="1"/>
</dbReference>
<dbReference type="AlphaFoldDB" id="A0A1G9EXQ3"/>
<dbReference type="RefSeq" id="WP_089681609.1">
    <property type="nucleotide sequence ID" value="NZ_FNFO01000003.1"/>
</dbReference>
<evidence type="ECO:0000313" key="2">
    <source>
        <dbReference type="Proteomes" id="UP000198510"/>
    </source>
</evidence>
<gene>
    <name evidence="1" type="ORF">SAMN05421823_103616</name>
</gene>
<keyword evidence="2" id="KW-1185">Reference proteome</keyword>
<protein>
    <submittedName>
        <fullName evidence="1">Ligand-binding SRPBCC domain-containing protein</fullName>
    </submittedName>
</protein>
<reference evidence="1 2" key="1">
    <citation type="submission" date="2016-10" db="EMBL/GenBank/DDBJ databases">
        <authorList>
            <person name="de Groot N.N."/>
        </authorList>
    </citation>
    <scope>NUCLEOTIDE SEQUENCE [LARGE SCALE GENOMIC DNA]</scope>
    <source>
        <strain evidence="1 2">DSM 25186</strain>
    </source>
</reference>
<sequence length="149" mass="17558">MKVIVRTQVRCPLEQVWQRFDQELFEALAPPFPPVRLLRYDGNQEGDQVHLSLDLGVVQFAWVSLITEVRRSETESYFVDEGLALPPLLTYWRHRHRLLRLSAHHTLIIDEVEYRMASRAVEIAAAPGFWAQFLYRQPIYRRYFDTASA</sequence>
<name>A0A1G9EXQ3_9BACT</name>
<dbReference type="SUPFAM" id="SSF55961">
    <property type="entry name" value="Bet v1-like"/>
    <property type="match status" value="1"/>
</dbReference>
<proteinExistence type="predicted"/>
<accession>A0A1G9EXQ3</accession>
<dbReference type="InterPro" id="IPR023393">
    <property type="entry name" value="START-like_dom_sf"/>
</dbReference>
<evidence type="ECO:0000313" key="1">
    <source>
        <dbReference type="EMBL" id="SDK80934.1"/>
    </source>
</evidence>